<sequence>MFFTHHLLGFVLLGVLLISPACAAPRPVRPASPPPYTPYKPPIELPAYDRLSFQAQVVDINGHPLQAPSVTRFLKESIKKVVDKLHKNNPTVDLKNIEVAELGEHVQFDTFYLDILYYKLEGLSPVDTWCSTLDPTSTTHHGYIVPPGKYNPSKFANGGLLSTCGADHVVTQEPFTHEADPALLKFLTSFVPVEEAAMQMAKENRLPEKMNAEVLRILSELRKPKRPIGTRLKQFGKFLTIHGKKPVGH</sequence>
<organism evidence="2 3">
    <name type="scientific">Rhodocollybia butyracea</name>
    <dbReference type="NCBI Taxonomy" id="206335"/>
    <lineage>
        <taxon>Eukaryota</taxon>
        <taxon>Fungi</taxon>
        <taxon>Dikarya</taxon>
        <taxon>Basidiomycota</taxon>
        <taxon>Agaricomycotina</taxon>
        <taxon>Agaricomycetes</taxon>
        <taxon>Agaricomycetidae</taxon>
        <taxon>Agaricales</taxon>
        <taxon>Marasmiineae</taxon>
        <taxon>Omphalotaceae</taxon>
        <taxon>Rhodocollybia</taxon>
    </lineage>
</organism>
<gene>
    <name evidence="2" type="ORF">BDP27DRAFT_1335128</name>
</gene>
<reference evidence="2" key="1">
    <citation type="submission" date="2020-11" db="EMBL/GenBank/DDBJ databases">
        <authorList>
            <consortium name="DOE Joint Genome Institute"/>
            <person name="Ahrendt S."/>
            <person name="Riley R."/>
            <person name="Andreopoulos W."/>
            <person name="Labutti K."/>
            <person name="Pangilinan J."/>
            <person name="Ruiz-Duenas F.J."/>
            <person name="Barrasa J.M."/>
            <person name="Sanchez-Garcia M."/>
            <person name="Camarero S."/>
            <person name="Miyauchi S."/>
            <person name="Serrano A."/>
            <person name="Linde D."/>
            <person name="Babiker R."/>
            <person name="Drula E."/>
            <person name="Ayuso-Fernandez I."/>
            <person name="Pacheco R."/>
            <person name="Padilla G."/>
            <person name="Ferreira P."/>
            <person name="Barriuso J."/>
            <person name="Kellner H."/>
            <person name="Castanera R."/>
            <person name="Alfaro M."/>
            <person name="Ramirez L."/>
            <person name="Pisabarro A.G."/>
            <person name="Kuo A."/>
            <person name="Tritt A."/>
            <person name="Lipzen A."/>
            <person name="He G."/>
            <person name="Yan M."/>
            <person name="Ng V."/>
            <person name="Cullen D."/>
            <person name="Martin F."/>
            <person name="Rosso M.-N."/>
            <person name="Henrissat B."/>
            <person name="Hibbett D."/>
            <person name="Martinez A.T."/>
            <person name="Grigoriev I.V."/>
        </authorList>
    </citation>
    <scope>NUCLEOTIDE SEQUENCE</scope>
    <source>
        <strain evidence="2">AH 40177</strain>
    </source>
</reference>
<comment type="caution">
    <text evidence="2">The sequence shown here is derived from an EMBL/GenBank/DDBJ whole genome shotgun (WGS) entry which is preliminary data.</text>
</comment>
<evidence type="ECO:0000313" key="2">
    <source>
        <dbReference type="EMBL" id="KAF9063454.1"/>
    </source>
</evidence>
<keyword evidence="3" id="KW-1185">Reference proteome</keyword>
<accession>A0A9P5U2H2</accession>
<evidence type="ECO:0000256" key="1">
    <source>
        <dbReference type="SAM" id="SignalP"/>
    </source>
</evidence>
<dbReference type="AlphaFoldDB" id="A0A9P5U2H2"/>
<dbReference type="Proteomes" id="UP000772434">
    <property type="component" value="Unassembled WGS sequence"/>
</dbReference>
<feature type="chain" id="PRO_5040429667" evidence="1">
    <location>
        <begin position="24"/>
        <end position="249"/>
    </location>
</feature>
<feature type="signal peptide" evidence="1">
    <location>
        <begin position="1"/>
        <end position="23"/>
    </location>
</feature>
<evidence type="ECO:0000313" key="3">
    <source>
        <dbReference type="Proteomes" id="UP000772434"/>
    </source>
</evidence>
<dbReference type="EMBL" id="JADNRY010000146">
    <property type="protein sequence ID" value="KAF9063454.1"/>
    <property type="molecule type" value="Genomic_DNA"/>
</dbReference>
<name>A0A9P5U2H2_9AGAR</name>
<protein>
    <submittedName>
        <fullName evidence="2">Uncharacterized protein</fullName>
    </submittedName>
</protein>
<keyword evidence="1" id="KW-0732">Signal</keyword>
<proteinExistence type="predicted"/>